<dbReference type="SUPFAM" id="SSF50044">
    <property type="entry name" value="SH3-domain"/>
    <property type="match status" value="2"/>
</dbReference>
<reference evidence="7" key="1">
    <citation type="submission" date="2014-05" db="EMBL/GenBank/DDBJ databases">
        <title>The transcriptome of the halophilic microalga Tetraselmis sp. GSL018 isolated from the Great Salt Lake, Utah.</title>
        <authorList>
            <person name="Jinkerson R.E."/>
            <person name="D'Adamo S."/>
            <person name="Posewitz M.C."/>
        </authorList>
    </citation>
    <scope>NUCLEOTIDE SEQUENCE</scope>
    <source>
        <strain evidence="7">GSL018</strain>
    </source>
</reference>
<feature type="domain" description="SH3" evidence="4">
    <location>
        <begin position="616"/>
        <end position="680"/>
    </location>
</feature>
<gene>
    <name evidence="6" type="ORF">TSPGSL018_20509</name>
    <name evidence="8" type="ORF">TSPGSL018_31190</name>
    <name evidence="5" type="ORF">TSPGSL018_31575</name>
    <name evidence="7" type="ORF">TSPGSL018_8180</name>
</gene>
<sequence>MLEAVAKAGRRNPLLAGIIGQLQQALLAGSWQVRVAAAQALGKIAVRSPEPFRLQCYSILRGVTTGVGGGSGGGDPLGLASTAVPMLRVLDACYSSECVLGSCIARWGSSPDGWPEEHLASVRARHQQLLAEVCAKVCFVPPRSFLPMGRASAPFVAALPATDELQKWPSGAAGSEPVRSGLASMSSGLEGSGLEELLSTPEDEGESPEEALPTLGGYEPADATDSDGRDASAFGRGAGPLADGSPEQQRDSSSSPDDQPAADGDGDGGGKGGAGDGNSVDGDLPTAKAESSEAGLDDRSGTDFLGGNTVSGDGVAEGASSEQAFPSAAPTIASLRIGMGRGSPTEASSSAAGNRAGQHRRQGSDFVFDSPSNKLVLDQAAAIPVDSEPFADSLFGNMGKGDQAFFGAGTVPGGPEPGAAMSPLSKPGPSPGDQGAEPESDNDSSEAGSCCFVEKDVSFGEVFIKDIHEEDGADVHNGIGSPEPSAGENGDGARNNMAGGAMPAGGLGSGTGLPPGLPPGAEAAMAPPGVSHSASTEAQTAKDFSSWDPFGEASSPAIAPGNVPEAFANSCVSEPPSSLSLPGGGPPLSPPESQIPEEPHAGREQPRDCLPSAGPECTASATVLYSFQAEEPGEVSVLQGESVRIVEDAPMLVGSGWTHVCTLNGRTGVVPSGYLQIEGREGVAPMPAMIPPCQGRVLYDFMGEEEAELTVAAGDLLNVMSTVDGWCKVSRVTDGAAGLVPASYIGEAPS</sequence>
<evidence type="ECO:0000313" key="5">
    <source>
        <dbReference type="EMBL" id="JAC59356.1"/>
    </source>
</evidence>
<name>A0A061RDV8_9CHLO</name>
<feature type="region of interest" description="Disordered" evidence="3">
    <location>
        <begin position="472"/>
        <end position="614"/>
    </location>
</feature>
<dbReference type="Gene3D" id="2.30.30.40">
    <property type="entry name" value="SH3 Domains"/>
    <property type="match status" value="2"/>
</dbReference>
<dbReference type="EMBL" id="GBEZ01017688">
    <property type="protein sequence ID" value="JAC68671.1"/>
    <property type="molecule type" value="Transcribed_RNA"/>
</dbReference>
<protein>
    <submittedName>
        <fullName evidence="7">Sh3 domain containing protein</fullName>
    </submittedName>
</protein>
<evidence type="ECO:0000259" key="4">
    <source>
        <dbReference type="PROSITE" id="PS50002"/>
    </source>
</evidence>
<feature type="compositionally biased region" description="Polar residues" evidence="3">
    <location>
        <begin position="532"/>
        <end position="543"/>
    </location>
</feature>
<feature type="region of interest" description="Disordered" evidence="3">
    <location>
        <begin position="168"/>
        <end position="367"/>
    </location>
</feature>
<feature type="domain" description="SH3" evidence="4">
    <location>
        <begin position="690"/>
        <end position="750"/>
    </location>
</feature>
<keyword evidence="1 2" id="KW-0728">SH3 domain</keyword>
<dbReference type="SMART" id="SM00326">
    <property type="entry name" value="SH3"/>
    <property type="match status" value="2"/>
</dbReference>
<dbReference type="EMBL" id="GBEZ01028027">
    <property type="protein sequence ID" value="JAC59356.1"/>
    <property type="molecule type" value="Transcribed_RNA"/>
</dbReference>
<dbReference type="PROSITE" id="PS50002">
    <property type="entry name" value="SH3"/>
    <property type="match status" value="2"/>
</dbReference>
<evidence type="ECO:0000313" key="8">
    <source>
        <dbReference type="EMBL" id="JAC72495.1"/>
    </source>
</evidence>
<dbReference type="InterPro" id="IPR001452">
    <property type="entry name" value="SH3_domain"/>
</dbReference>
<feature type="compositionally biased region" description="Basic and acidic residues" evidence="3">
    <location>
        <begin position="597"/>
        <end position="607"/>
    </location>
</feature>
<dbReference type="InterPro" id="IPR036028">
    <property type="entry name" value="SH3-like_dom_sf"/>
</dbReference>
<organism evidence="7">
    <name type="scientific">Tetraselmis sp. GSL018</name>
    <dbReference type="NCBI Taxonomy" id="582737"/>
    <lineage>
        <taxon>Eukaryota</taxon>
        <taxon>Viridiplantae</taxon>
        <taxon>Chlorophyta</taxon>
        <taxon>core chlorophytes</taxon>
        <taxon>Chlorodendrophyceae</taxon>
        <taxon>Chlorodendrales</taxon>
        <taxon>Chlorodendraceae</taxon>
        <taxon>Tetraselmis</taxon>
    </lineage>
</organism>
<dbReference type="PANTHER" id="PTHR48151">
    <property type="entry name" value="SH3 DOMAIN-CONTAINING PROTEIN"/>
    <property type="match status" value="1"/>
</dbReference>
<dbReference type="InterPro" id="IPR053296">
    <property type="entry name" value="TSET_member_tstB"/>
</dbReference>
<dbReference type="PANTHER" id="PTHR48151:SF3">
    <property type="entry name" value="SH3 DOMAIN-CONTAINING PROTEIN"/>
    <property type="match status" value="1"/>
</dbReference>
<accession>A0A061RDV8</accession>
<feature type="compositionally biased region" description="Low complexity" evidence="3">
    <location>
        <begin position="244"/>
        <end position="263"/>
    </location>
</feature>
<dbReference type="EMBL" id="GBEZ01013492">
    <property type="protein sequence ID" value="JAC72495.1"/>
    <property type="molecule type" value="Transcribed_RNA"/>
</dbReference>
<feature type="compositionally biased region" description="Low complexity" evidence="3">
    <location>
        <begin position="180"/>
        <end position="199"/>
    </location>
</feature>
<feature type="compositionally biased region" description="Gly residues" evidence="3">
    <location>
        <begin position="267"/>
        <end position="276"/>
    </location>
</feature>
<dbReference type="AlphaFoldDB" id="A0A061RDV8"/>
<evidence type="ECO:0000313" key="6">
    <source>
        <dbReference type="EMBL" id="JAC63490.1"/>
    </source>
</evidence>
<feature type="compositionally biased region" description="Low complexity" evidence="3">
    <location>
        <begin position="519"/>
        <end position="529"/>
    </location>
</feature>
<dbReference type="EMBL" id="GBEZ01023393">
    <property type="protein sequence ID" value="JAC63490.1"/>
    <property type="molecule type" value="Transcribed_RNA"/>
</dbReference>
<evidence type="ECO:0000256" key="1">
    <source>
        <dbReference type="ARBA" id="ARBA00022443"/>
    </source>
</evidence>
<evidence type="ECO:0000313" key="7">
    <source>
        <dbReference type="EMBL" id="JAC68671.1"/>
    </source>
</evidence>
<feature type="compositionally biased region" description="Gly residues" evidence="3">
    <location>
        <begin position="502"/>
        <end position="513"/>
    </location>
</feature>
<feature type="region of interest" description="Disordered" evidence="3">
    <location>
        <begin position="406"/>
        <end position="449"/>
    </location>
</feature>
<evidence type="ECO:0000256" key="3">
    <source>
        <dbReference type="SAM" id="MobiDB-lite"/>
    </source>
</evidence>
<proteinExistence type="predicted"/>
<dbReference type="Pfam" id="PF14604">
    <property type="entry name" value="SH3_9"/>
    <property type="match status" value="2"/>
</dbReference>
<evidence type="ECO:0000256" key="2">
    <source>
        <dbReference type="PROSITE-ProRule" id="PRU00192"/>
    </source>
</evidence>